<evidence type="ECO:0000256" key="2">
    <source>
        <dbReference type="SAM" id="SignalP"/>
    </source>
</evidence>
<dbReference type="Gene3D" id="3.30.457.10">
    <property type="entry name" value="Copper amine oxidase-like, N-terminal domain"/>
    <property type="match status" value="2"/>
</dbReference>
<dbReference type="EMBL" id="FOYM01000034">
    <property type="protein sequence ID" value="SFR14977.1"/>
    <property type="molecule type" value="Genomic_DNA"/>
</dbReference>
<gene>
    <name evidence="4" type="ORF">SAMN05660706_1346</name>
</gene>
<organism evidence="4 5">
    <name type="scientific">Desulfoscipio geothermicus DSM 3669</name>
    <dbReference type="NCBI Taxonomy" id="1121426"/>
    <lineage>
        <taxon>Bacteria</taxon>
        <taxon>Bacillati</taxon>
        <taxon>Bacillota</taxon>
        <taxon>Clostridia</taxon>
        <taxon>Eubacteriales</taxon>
        <taxon>Desulfallaceae</taxon>
        <taxon>Desulfoscipio</taxon>
    </lineage>
</organism>
<dbReference type="AlphaFoldDB" id="A0A1I6EBG0"/>
<evidence type="ECO:0000256" key="1">
    <source>
        <dbReference type="SAM" id="MobiDB-lite"/>
    </source>
</evidence>
<feature type="region of interest" description="Disordered" evidence="1">
    <location>
        <begin position="188"/>
        <end position="209"/>
    </location>
</feature>
<feature type="chain" id="PRO_5011711115" evidence="2">
    <location>
        <begin position="25"/>
        <end position="354"/>
    </location>
</feature>
<evidence type="ECO:0000313" key="5">
    <source>
        <dbReference type="Proteomes" id="UP000199584"/>
    </source>
</evidence>
<dbReference type="InterPro" id="IPR012854">
    <property type="entry name" value="Cu_amine_oxidase-like_N"/>
</dbReference>
<feature type="signal peptide" evidence="2">
    <location>
        <begin position="1"/>
        <end position="24"/>
    </location>
</feature>
<sequence length="354" mass="39147">MRKSLLIPLIFITVLTMAVTVALAADKTQVDVYDQQKNLVKSVVFVIGQDEYFVNNQTPGVKMDAKPFIETGRTFVPVRYLSNALGVGDKYIGWESPRVTLSQPGFPVVELTVGNKQIKSDGQAKIMDVSPLLKTGRTYLPARFVAEALGYQVAWDAENNIVLCWPRGMERPDVSNVVRYVKGQPPVATDPVNPPVTPEQPKADVRPFSGVPLDPDDYKVISDRKAIPYEFKLPGASIMYMTVDELRQQPVKLGDGGYQIIYDVKVANDKVYVTQAGSGLTPAPIVLAKGNDVSVQRAYGPLIKYQSNPFTQSYYVSLEADPSPTRIEDVTHIMILFYDQVLAVENPLYKGVGK</sequence>
<keyword evidence="5" id="KW-1185">Reference proteome</keyword>
<keyword evidence="2" id="KW-0732">Signal</keyword>
<protein>
    <submittedName>
        <fullName evidence="4">Copper amine oxidase N-terminal domain-containing protein</fullName>
    </submittedName>
</protein>
<feature type="domain" description="Copper amine oxidase-like N-terminal" evidence="3">
    <location>
        <begin position="54"/>
        <end position="162"/>
    </location>
</feature>
<reference evidence="5" key="1">
    <citation type="submission" date="2016-10" db="EMBL/GenBank/DDBJ databases">
        <authorList>
            <person name="Varghese N."/>
            <person name="Submissions S."/>
        </authorList>
    </citation>
    <scope>NUCLEOTIDE SEQUENCE [LARGE SCALE GENOMIC DNA]</scope>
    <source>
        <strain evidence="5">DSM 3669</strain>
    </source>
</reference>
<dbReference type="RefSeq" id="WP_245779830.1">
    <property type="nucleotide sequence ID" value="NZ_FOYM01000034.1"/>
</dbReference>
<dbReference type="Pfam" id="PF07833">
    <property type="entry name" value="Cu_amine_oxidN1"/>
    <property type="match status" value="1"/>
</dbReference>
<evidence type="ECO:0000259" key="3">
    <source>
        <dbReference type="Pfam" id="PF07833"/>
    </source>
</evidence>
<evidence type="ECO:0000313" key="4">
    <source>
        <dbReference type="EMBL" id="SFR14977.1"/>
    </source>
</evidence>
<dbReference type="STRING" id="39060.SAMN05660706_1346"/>
<name>A0A1I6EBG0_9FIRM</name>
<accession>A0A1I6EBG0</accession>
<dbReference type="SUPFAM" id="SSF55383">
    <property type="entry name" value="Copper amine oxidase, domain N"/>
    <property type="match status" value="2"/>
</dbReference>
<dbReference type="Proteomes" id="UP000199584">
    <property type="component" value="Unassembled WGS sequence"/>
</dbReference>
<dbReference type="InterPro" id="IPR036582">
    <property type="entry name" value="Mao_N_sf"/>
</dbReference>
<proteinExistence type="predicted"/>